<feature type="compositionally biased region" description="Polar residues" evidence="1">
    <location>
        <begin position="14"/>
        <end position="24"/>
    </location>
</feature>
<evidence type="ECO:0000313" key="3">
    <source>
        <dbReference type="Proteomes" id="UP001159405"/>
    </source>
</evidence>
<comment type="caution">
    <text evidence="2">The sequence shown here is derived from an EMBL/GenBank/DDBJ whole genome shotgun (WGS) entry which is preliminary data.</text>
</comment>
<accession>A0ABN8QH99</accession>
<feature type="non-terminal residue" evidence="2">
    <location>
        <position position="93"/>
    </location>
</feature>
<keyword evidence="3" id="KW-1185">Reference proteome</keyword>
<gene>
    <name evidence="2" type="ORF">PLOB_00005032</name>
</gene>
<reference evidence="2 3" key="1">
    <citation type="submission" date="2022-05" db="EMBL/GenBank/DDBJ databases">
        <authorList>
            <consortium name="Genoscope - CEA"/>
            <person name="William W."/>
        </authorList>
    </citation>
    <scope>NUCLEOTIDE SEQUENCE [LARGE SCALE GENOMIC DNA]</scope>
</reference>
<feature type="compositionally biased region" description="Gly residues" evidence="1">
    <location>
        <begin position="79"/>
        <end position="93"/>
    </location>
</feature>
<dbReference type="Proteomes" id="UP001159405">
    <property type="component" value="Unassembled WGS sequence"/>
</dbReference>
<protein>
    <submittedName>
        <fullName evidence="2">Uncharacterized protein</fullName>
    </submittedName>
</protein>
<name>A0ABN8QH99_9CNID</name>
<organism evidence="2 3">
    <name type="scientific">Porites lobata</name>
    <dbReference type="NCBI Taxonomy" id="104759"/>
    <lineage>
        <taxon>Eukaryota</taxon>
        <taxon>Metazoa</taxon>
        <taxon>Cnidaria</taxon>
        <taxon>Anthozoa</taxon>
        <taxon>Hexacorallia</taxon>
        <taxon>Scleractinia</taxon>
        <taxon>Fungiina</taxon>
        <taxon>Poritidae</taxon>
        <taxon>Porites</taxon>
    </lineage>
</organism>
<feature type="region of interest" description="Disordered" evidence="1">
    <location>
        <begin position="1"/>
        <end position="93"/>
    </location>
</feature>
<proteinExistence type="predicted"/>
<sequence length="93" mass="10047">MSAPRKPWEEAGINTRSSVVSFDSPSRLLLRAGPPRLNALTDRDLGKMESSTSESAKPPPLPPRPQTQRSNGRLMYGGSRYGYGSGMYGGYSG</sequence>
<dbReference type="EMBL" id="CALNXK010000121">
    <property type="protein sequence ID" value="CAH3161838.1"/>
    <property type="molecule type" value="Genomic_DNA"/>
</dbReference>
<evidence type="ECO:0000256" key="1">
    <source>
        <dbReference type="SAM" id="MobiDB-lite"/>
    </source>
</evidence>
<evidence type="ECO:0000313" key="2">
    <source>
        <dbReference type="EMBL" id="CAH3161838.1"/>
    </source>
</evidence>